<feature type="non-terminal residue" evidence="1">
    <location>
        <position position="36"/>
    </location>
</feature>
<sequence length="36" mass="3734">MGTPSSNLTVGFQNRSVVIFPISAHVQSGSPGRFGT</sequence>
<gene>
    <name evidence="1" type="ORF">METZ01_LOCUS411105</name>
</gene>
<accession>A0A382WJK3</accession>
<evidence type="ECO:0000313" key="1">
    <source>
        <dbReference type="EMBL" id="SVD58251.1"/>
    </source>
</evidence>
<organism evidence="1">
    <name type="scientific">marine metagenome</name>
    <dbReference type="NCBI Taxonomy" id="408172"/>
    <lineage>
        <taxon>unclassified sequences</taxon>
        <taxon>metagenomes</taxon>
        <taxon>ecological metagenomes</taxon>
    </lineage>
</organism>
<proteinExistence type="predicted"/>
<dbReference type="AlphaFoldDB" id="A0A382WJK3"/>
<protein>
    <submittedName>
        <fullName evidence="1">Uncharacterized protein</fullName>
    </submittedName>
</protein>
<reference evidence="1" key="1">
    <citation type="submission" date="2018-05" db="EMBL/GenBank/DDBJ databases">
        <authorList>
            <person name="Lanie J.A."/>
            <person name="Ng W.-L."/>
            <person name="Kazmierczak K.M."/>
            <person name="Andrzejewski T.M."/>
            <person name="Davidsen T.M."/>
            <person name="Wayne K.J."/>
            <person name="Tettelin H."/>
            <person name="Glass J.I."/>
            <person name="Rusch D."/>
            <person name="Podicherti R."/>
            <person name="Tsui H.-C.T."/>
            <person name="Winkler M.E."/>
        </authorList>
    </citation>
    <scope>NUCLEOTIDE SEQUENCE</scope>
</reference>
<dbReference type="EMBL" id="UINC01159907">
    <property type="protein sequence ID" value="SVD58251.1"/>
    <property type="molecule type" value="Genomic_DNA"/>
</dbReference>
<name>A0A382WJK3_9ZZZZ</name>